<sequence length="290" mass="33393">MLNMFLIVEDRQKEDNKRNFLELMTSKSFNVSNDIKSDGRKQSDVVYSFAAIVTATNDFSDENKLGKVKRLSITLGQVLVEFKNEIILITKLQHTNLVRVLGCCIHGEEKMLIYEYMPNQSLDFFLFDEMRKALLSWQKRWNIIEGIAQGLLYLHKYSRIGYMSPEYAINGTFSVKSDVFSFGVLILEIISGRRNTCLSFLDTTVYLIGHAWGLWLQGDALQLQDPTPADSCVEHQLLRTIHVALLCLQENAEDRPECLSCYLCLLMILCCYLSQNNQHSFLEEVYLSQL</sequence>
<protein>
    <submittedName>
        <fullName evidence="7">Putative serine-threonine/tyrosine-protein kinase catalytic domain-containing protein</fullName>
    </submittedName>
</protein>
<keyword evidence="8" id="KW-1185">Reference proteome</keyword>
<feature type="domain" description="Serine-threonine/tyrosine-protein kinase catalytic" evidence="6">
    <location>
        <begin position="67"/>
        <end position="157"/>
    </location>
</feature>
<dbReference type="GO" id="GO:0007165">
    <property type="term" value="P:signal transduction"/>
    <property type="evidence" value="ECO:0000318"/>
    <property type="project" value="GO_Central"/>
</dbReference>
<evidence type="ECO:0000256" key="4">
    <source>
        <dbReference type="ARBA" id="ARBA00022777"/>
    </source>
</evidence>
<keyword evidence="2" id="KW-0808">Transferase</keyword>
<keyword evidence="3" id="KW-0547">Nucleotide-binding</keyword>
<evidence type="ECO:0000259" key="6">
    <source>
        <dbReference type="Pfam" id="PF07714"/>
    </source>
</evidence>
<dbReference type="Proteomes" id="UP000215914">
    <property type="component" value="Chromosome 13"/>
</dbReference>
<dbReference type="AlphaFoldDB" id="A0A251SS67"/>
<dbReference type="PANTHER" id="PTHR27002:SF548">
    <property type="entry name" value="RECEPTOR-LIKE SERINE_THREONINE-PROTEIN KINASE"/>
    <property type="match status" value="1"/>
</dbReference>
<proteinExistence type="predicted"/>
<dbReference type="Gene3D" id="1.10.510.10">
    <property type="entry name" value="Transferase(Phosphotransferase) domain 1"/>
    <property type="match status" value="2"/>
</dbReference>
<name>A0A251SS67_HELAN</name>
<dbReference type="EMBL" id="CM007902">
    <property type="protein sequence ID" value="OTG01690.1"/>
    <property type="molecule type" value="Genomic_DNA"/>
</dbReference>
<evidence type="ECO:0000313" key="7">
    <source>
        <dbReference type="EMBL" id="OTG01690.1"/>
    </source>
</evidence>
<feature type="domain" description="Serine-threonine/tyrosine-protein kinase catalytic" evidence="6">
    <location>
        <begin position="159"/>
        <end position="193"/>
    </location>
</feature>
<gene>
    <name evidence="7" type="ORF">HannXRQ_Chr13g0404761</name>
</gene>
<dbReference type="GO" id="GO:0006955">
    <property type="term" value="P:immune response"/>
    <property type="evidence" value="ECO:0000318"/>
    <property type="project" value="GO_Central"/>
</dbReference>
<dbReference type="InterPro" id="IPR011009">
    <property type="entry name" value="Kinase-like_dom_sf"/>
</dbReference>
<dbReference type="PANTHER" id="PTHR27002">
    <property type="entry name" value="RECEPTOR-LIKE SERINE/THREONINE-PROTEIN KINASE SD1-8"/>
    <property type="match status" value="1"/>
</dbReference>
<evidence type="ECO:0000256" key="2">
    <source>
        <dbReference type="ARBA" id="ARBA00022679"/>
    </source>
</evidence>
<dbReference type="GO" id="GO:0005524">
    <property type="term" value="F:ATP binding"/>
    <property type="evidence" value="ECO:0007669"/>
    <property type="project" value="UniProtKB-KW"/>
</dbReference>
<keyword evidence="4 7" id="KW-0418">Kinase</keyword>
<keyword evidence="1" id="KW-0723">Serine/threonine-protein kinase</keyword>
<dbReference type="GO" id="GO:0005886">
    <property type="term" value="C:plasma membrane"/>
    <property type="evidence" value="ECO:0000318"/>
    <property type="project" value="GO_Central"/>
</dbReference>
<dbReference type="InParanoid" id="A0A251SS67"/>
<reference evidence="8" key="1">
    <citation type="journal article" date="2017" name="Nature">
        <title>The sunflower genome provides insights into oil metabolism, flowering and Asterid evolution.</title>
        <authorList>
            <person name="Badouin H."/>
            <person name="Gouzy J."/>
            <person name="Grassa C.J."/>
            <person name="Murat F."/>
            <person name="Staton S.E."/>
            <person name="Cottret L."/>
            <person name="Lelandais-Briere C."/>
            <person name="Owens G.L."/>
            <person name="Carrere S."/>
            <person name="Mayjonade B."/>
            <person name="Legrand L."/>
            <person name="Gill N."/>
            <person name="Kane N.C."/>
            <person name="Bowers J.E."/>
            <person name="Hubner S."/>
            <person name="Bellec A."/>
            <person name="Berard A."/>
            <person name="Berges H."/>
            <person name="Blanchet N."/>
            <person name="Boniface M.C."/>
            <person name="Brunel D."/>
            <person name="Catrice O."/>
            <person name="Chaidir N."/>
            <person name="Claudel C."/>
            <person name="Donnadieu C."/>
            <person name="Faraut T."/>
            <person name="Fievet G."/>
            <person name="Helmstetter N."/>
            <person name="King M."/>
            <person name="Knapp S.J."/>
            <person name="Lai Z."/>
            <person name="Le Paslier M.C."/>
            <person name="Lippi Y."/>
            <person name="Lorenzon L."/>
            <person name="Mandel J.R."/>
            <person name="Marage G."/>
            <person name="Marchand G."/>
            <person name="Marquand E."/>
            <person name="Bret-Mestries E."/>
            <person name="Morien E."/>
            <person name="Nambeesan S."/>
            <person name="Nguyen T."/>
            <person name="Pegot-Espagnet P."/>
            <person name="Pouilly N."/>
            <person name="Raftis F."/>
            <person name="Sallet E."/>
            <person name="Schiex T."/>
            <person name="Thomas J."/>
            <person name="Vandecasteele C."/>
            <person name="Vares D."/>
            <person name="Vear F."/>
            <person name="Vautrin S."/>
            <person name="Crespi M."/>
            <person name="Mangin B."/>
            <person name="Burke J.M."/>
            <person name="Salse J."/>
            <person name="Munos S."/>
            <person name="Vincourt P."/>
            <person name="Rieseberg L.H."/>
            <person name="Langlade N.B."/>
        </authorList>
    </citation>
    <scope>NUCLEOTIDE SEQUENCE [LARGE SCALE GENOMIC DNA]</scope>
    <source>
        <strain evidence="8">cv. SF193</strain>
    </source>
</reference>
<evidence type="ECO:0000313" key="8">
    <source>
        <dbReference type="Proteomes" id="UP000215914"/>
    </source>
</evidence>
<dbReference type="GO" id="GO:0004674">
    <property type="term" value="F:protein serine/threonine kinase activity"/>
    <property type="evidence" value="ECO:0000318"/>
    <property type="project" value="GO_Central"/>
</dbReference>
<accession>A0A251SS67</accession>
<keyword evidence="5" id="KW-0067">ATP-binding</keyword>
<dbReference type="InterPro" id="IPR001245">
    <property type="entry name" value="Ser-Thr/Tyr_kinase_cat_dom"/>
</dbReference>
<organism evidence="7 8">
    <name type="scientific">Helianthus annuus</name>
    <name type="common">Common sunflower</name>
    <dbReference type="NCBI Taxonomy" id="4232"/>
    <lineage>
        <taxon>Eukaryota</taxon>
        <taxon>Viridiplantae</taxon>
        <taxon>Streptophyta</taxon>
        <taxon>Embryophyta</taxon>
        <taxon>Tracheophyta</taxon>
        <taxon>Spermatophyta</taxon>
        <taxon>Magnoliopsida</taxon>
        <taxon>eudicotyledons</taxon>
        <taxon>Gunneridae</taxon>
        <taxon>Pentapetalae</taxon>
        <taxon>asterids</taxon>
        <taxon>campanulids</taxon>
        <taxon>Asterales</taxon>
        <taxon>Asteraceae</taxon>
        <taxon>Asteroideae</taxon>
        <taxon>Heliantheae alliance</taxon>
        <taxon>Heliantheae</taxon>
        <taxon>Helianthus</taxon>
    </lineage>
</organism>
<dbReference type="Pfam" id="PF07714">
    <property type="entry name" value="PK_Tyr_Ser-Thr"/>
    <property type="match status" value="2"/>
</dbReference>
<evidence type="ECO:0000256" key="3">
    <source>
        <dbReference type="ARBA" id="ARBA00022741"/>
    </source>
</evidence>
<evidence type="ECO:0000256" key="5">
    <source>
        <dbReference type="ARBA" id="ARBA00022840"/>
    </source>
</evidence>
<dbReference type="SUPFAM" id="SSF56112">
    <property type="entry name" value="Protein kinase-like (PK-like)"/>
    <property type="match status" value="1"/>
</dbReference>
<evidence type="ECO:0000256" key="1">
    <source>
        <dbReference type="ARBA" id="ARBA00022527"/>
    </source>
</evidence>